<keyword evidence="3" id="KW-1185">Reference proteome</keyword>
<feature type="compositionally biased region" description="Basic residues" evidence="1">
    <location>
        <begin position="93"/>
        <end position="103"/>
    </location>
</feature>
<evidence type="ECO:0000313" key="3">
    <source>
        <dbReference type="Proteomes" id="UP000266841"/>
    </source>
</evidence>
<sequence length="207" mass="22191">MNTLRGPAFFSFDATLVDGGEGDQTGDAEESTSTTAAPVPKTAESAPPPSDNQAPTKIPAKAPNFFFNFGNTTSGNPTDNDATRKLAGSSKKEQRRLRNRHGQARGPLALLRRSADLRVRQPVPAERAAPCLRRRGHRPVTPLQTTSAGTRRRGGEPAGRRHVGEQGRGRRQGGRDIRVGFVDAVEVIGLIPPAVFLLNRGSINQKG</sequence>
<name>K0SFL6_THAOC</name>
<dbReference type="AlphaFoldDB" id="K0SFL6"/>
<evidence type="ECO:0000256" key="1">
    <source>
        <dbReference type="SAM" id="MobiDB-lite"/>
    </source>
</evidence>
<feature type="compositionally biased region" description="Acidic residues" evidence="1">
    <location>
        <begin position="20"/>
        <end position="30"/>
    </location>
</feature>
<organism evidence="2 3">
    <name type="scientific">Thalassiosira oceanica</name>
    <name type="common">Marine diatom</name>
    <dbReference type="NCBI Taxonomy" id="159749"/>
    <lineage>
        <taxon>Eukaryota</taxon>
        <taxon>Sar</taxon>
        <taxon>Stramenopiles</taxon>
        <taxon>Ochrophyta</taxon>
        <taxon>Bacillariophyta</taxon>
        <taxon>Coscinodiscophyceae</taxon>
        <taxon>Thalassiosirophycidae</taxon>
        <taxon>Thalassiosirales</taxon>
        <taxon>Thalassiosiraceae</taxon>
        <taxon>Thalassiosira</taxon>
    </lineage>
</organism>
<evidence type="ECO:0000313" key="2">
    <source>
        <dbReference type="EMBL" id="EJK64943.1"/>
    </source>
</evidence>
<gene>
    <name evidence="2" type="ORF">THAOC_14267</name>
</gene>
<feature type="region of interest" description="Disordered" evidence="1">
    <location>
        <begin position="135"/>
        <end position="173"/>
    </location>
</feature>
<feature type="compositionally biased region" description="Low complexity" evidence="1">
    <location>
        <begin position="64"/>
        <end position="76"/>
    </location>
</feature>
<feature type="region of interest" description="Disordered" evidence="1">
    <location>
        <begin position="1"/>
        <end position="109"/>
    </location>
</feature>
<comment type="caution">
    <text evidence="2">The sequence shown here is derived from an EMBL/GenBank/DDBJ whole genome shotgun (WGS) entry which is preliminary data.</text>
</comment>
<dbReference type="EMBL" id="AGNL01016649">
    <property type="protein sequence ID" value="EJK64943.1"/>
    <property type="molecule type" value="Genomic_DNA"/>
</dbReference>
<proteinExistence type="predicted"/>
<feature type="compositionally biased region" description="Basic and acidic residues" evidence="1">
    <location>
        <begin position="153"/>
        <end position="173"/>
    </location>
</feature>
<accession>K0SFL6</accession>
<protein>
    <submittedName>
        <fullName evidence="2">Uncharacterized protein</fullName>
    </submittedName>
</protein>
<dbReference type="Proteomes" id="UP000266841">
    <property type="component" value="Unassembled WGS sequence"/>
</dbReference>
<reference evidence="2 3" key="1">
    <citation type="journal article" date="2012" name="Genome Biol.">
        <title>Genome and low-iron response of an oceanic diatom adapted to chronic iron limitation.</title>
        <authorList>
            <person name="Lommer M."/>
            <person name="Specht M."/>
            <person name="Roy A.S."/>
            <person name="Kraemer L."/>
            <person name="Andreson R."/>
            <person name="Gutowska M.A."/>
            <person name="Wolf J."/>
            <person name="Bergner S.V."/>
            <person name="Schilhabel M.B."/>
            <person name="Klostermeier U.C."/>
            <person name="Beiko R.G."/>
            <person name="Rosenstiel P."/>
            <person name="Hippler M."/>
            <person name="Laroche J."/>
        </authorList>
    </citation>
    <scope>NUCLEOTIDE SEQUENCE [LARGE SCALE GENOMIC DNA]</scope>
    <source>
        <strain evidence="2 3">CCMP1005</strain>
    </source>
</reference>